<sequence>MKAGGEKVSDNSKQTKFVPYVPSSKSLPEMTITAIILGIILAIVFGAANAYLGLRIGLTVSASIPAAVISMAILRGLFRRNSILENNIVQTMTTAGEAVGAGAVFTIPALFLWDVPVSQGLIIFIVLTGGFLGVFMMVPLRHLLIVREHETLPYPEGTACAEVLKSGEEGGSNAKLIGIGLLVGALVKTLGDGFKLFKTEVETGIANFKNAVVGLDTLPALLGVGYIIGPRVAGEMLGGGLLAWIVLVPTISFFGAANGTPIFPADVPIGELDAWGIWDNYIRYIGAGAVAVGGLITLVKTLPTLFNSAAATLRGVRANKGQMKPAPIRTEMDMPTKYVVIGTLVTILIIAFAPITDVGLIGAIAIAIFGFLFVSVASRIVGIVGSSSSPVSGMTIATLLIVTLVYKATGFTGMEGMVAALTVAAIICTALAVAGDVSQDLKTGYIVGGTPWKQQVAMMIGVVASGLVIGFILILMDNAYTMGSADLPAPKAALMKILAEGVLGGDLPWNLIFIGAAIAATLEFFGLNTLVVAVGIYLPVHVSSPIMIGGFVRYFVDRSAKSAEERKERADRGTLYASGLIAGESLVGVIIAIMIYFGVNIRDTAISPSNLIPFLIFLALAGTLWYISVRGKKLHAK</sequence>
<comment type="subcellular location">
    <subcellularLocation>
        <location evidence="1">Membrane</location>
        <topology evidence="1">Multi-pass membrane protein</topology>
    </subcellularLocation>
</comment>
<evidence type="ECO:0000256" key="1">
    <source>
        <dbReference type="ARBA" id="ARBA00004141"/>
    </source>
</evidence>
<feature type="transmembrane region" description="Helical" evidence="6">
    <location>
        <begin position="361"/>
        <end position="381"/>
    </location>
</feature>
<evidence type="ECO:0000256" key="2">
    <source>
        <dbReference type="ARBA" id="ARBA00022448"/>
    </source>
</evidence>
<proteinExistence type="predicted"/>
<dbReference type="PANTHER" id="PTHR31645:SF0">
    <property type="entry name" value="OLIGOPEPTIDE TRANSPORTER YGL114W-RELATED"/>
    <property type="match status" value="1"/>
</dbReference>
<feature type="transmembrane region" description="Helical" evidence="6">
    <location>
        <begin position="241"/>
        <end position="261"/>
    </location>
</feature>
<organism evidence="7 8">
    <name type="scientific">Mesobacillus zeae</name>
    <dbReference type="NCBI Taxonomy" id="1917180"/>
    <lineage>
        <taxon>Bacteria</taxon>
        <taxon>Bacillati</taxon>
        <taxon>Bacillota</taxon>
        <taxon>Bacilli</taxon>
        <taxon>Bacillales</taxon>
        <taxon>Bacillaceae</taxon>
        <taxon>Mesobacillus</taxon>
    </lineage>
</organism>
<dbReference type="Pfam" id="PF03169">
    <property type="entry name" value="OPT"/>
    <property type="match status" value="1"/>
</dbReference>
<dbReference type="GO" id="GO:0016020">
    <property type="term" value="C:membrane"/>
    <property type="evidence" value="ECO:0007669"/>
    <property type="project" value="UniProtKB-SubCell"/>
</dbReference>
<dbReference type="NCBIfam" id="TIGR00728">
    <property type="entry name" value="OPT_sfam"/>
    <property type="match status" value="1"/>
</dbReference>
<keyword evidence="4 6" id="KW-1133">Transmembrane helix</keyword>
<dbReference type="InterPro" id="IPR004813">
    <property type="entry name" value="OPT"/>
</dbReference>
<feature type="transmembrane region" description="Helical" evidence="6">
    <location>
        <begin position="456"/>
        <end position="476"/>
    </location>
</feature>
<dbReference type="InterPro" id="IPR045035">
    <property type="entry name" value="YSL-like"/>
</dbReference>
<keyword evidence="2" id="KW-0813">Transport</keyword>
<evidence type="ECO:0000313" key="7">
    <source>
        <dbReference type="EMBL" id="RID84423.1"/>
    </source>
</evidence>
<feature type="transmembrane region" description="Helical" evidence="6">
    <location>
        <begin position="611"/>
        <end position="629"/>
    </location>
</feature>
<dbReference type="OrthoDB" id="9809340at2"/>
<comment type="caution">
    <text evidence="7">The sequence shown here is derived from an EMBL/GenBank/DDBJ whole genome shotgun (WGS) entry which is preliminary data.</text>
</comment>
<feature type="transmembrane region" description="Helical" evidence="6">
    <location>
        <begin position="121"/>
        <end position="140"/>
    </location>
</feature>
<dbReference type="PANTHER" id="PTHR31645">
    <property type="entry name" value="OLIGOPEPTIDE TRANSPORTER YGL114W-RELATED"/>
    <property type="match status" value="1"/>
</dbReference>
<feature type="transmembrane region" description="Helical" evidence="6">
    <location>
        <begin position="338"/>
        <end position="355"/>
    </location>
</feature>
<dbReference type="RefSeq" id="WP_119113284.1">
    <property type="nucleotide sequence ID" value="NZ_CBCSEO010000007.1"/>
</dbReference>
<evidence type="ECO:0000256" key="4">
    <source>
        <dbReference type="ARBA" id="ARBA00022989"/>
    </source>
</evidence>
<feature type="transmembrane region" description="Helical" evidence="6">
    <location>
        <begin position="32"/>
        <end position="52"/>
    </location>
</feature>
<protein>
    <submittedName>
        <fullName evidence="7">Oligopeptide transporter, OPT family</fullName>
    </submittedName>
</protein>
<evidence type="ECO:0000256" key="5">
    <source>
        <dbReference type="ARBA" id="ARBA00023136"/>
    </source>
</evidence>
<name>A0A398B9T0_9BACI</name>
<feature type="transmembrane region" description="Helical" evidence="6">
    <location>
        <begin position="575"/>
        <end position="599"/>
    </location>
</feature>
<feature type="transmembrane region" description="Helical" evidence="6">
    <location>
        <begin position="58"/>
        <end position="78"/>
    </location>
</feature>
<dbReference type="EMBL" id="QWVT01000021">
    <property type="protein sequence ID" value="RID84423.1"/>
    <property type="molecule type" value="Genomic_DNA"/>
</dbReference>
<dbReference type="AlphaFoldDB" id="A0A398B9T0"/>
<feature type="transmembrane region" description="Helical" evidence="6">
    <location>
        <begin position="393"/>
        <end position="411"/>
    </location>
</feature>
<dbReference type="GO" id="GO:0035673">
    <property type="term" value="F:oligopeptide transmembrane transporter activity"/>
    <property type="evidence" value="ECO:0007669"/>
    <property type="project" value="InterPro"/>
</dbReference>
<accession>A0A398B9T0</accession>
<gene>
    <name evidence="7" type="ORF">D1970_12890</name>
</gene>
<dbReference type="InterPro" id="IPR004814">
    <property type="entry name" value="Oligopep_transpt"/>
</dbReference>
<evidence type="ECO:0000256" key="6">
    <source>
        <dbReference type="SAM" id="Phobius"/>
    </source>
</evidence>
<keyword evidence="8" id="KW-1185">Reference proteome</keyword>
<reference evidence="7 8" key="1">
    <citation type="submission" date="2018-08" db="EMBL/GenBank/DDBJ databases">
        <title>Bacillus jemisoniae sp. nov., Bacillus chryseoplanitiae sp. nov., Bacillus resnikiae sp. nov., and Bacillus frankliniae sp. nov., isolated from Viking spacecraft and associated surfaces.</title>
        <authorList>
            <person name="Seuylemezian A."/>
            <person name="Vaishampayan P."/>
        </authorList>
    </citation>
    <scope>NUCLEOTIDE SEQUENCE [LARGE SCALE GENOMIC DNA]</scope>
    <source>
        <strain evidence="7 8">JJ-247</strain>
    </source>
</reference>
<evidence type="ECO:0000256" key="3">
    <source>
        <dbReference type="ARBA" id="ARBA00022692"/>
    </source>
</evidence>
<keyword evidence="3 6" id="KW-0812">Transmembrane</keyword>
<feature type="transmembrane region" description="Helical" evidence="6">
    <location>
        <begin position="417"/>
        <end position="435"/>
    </location>
</feature>
<dbReference type="Proteomes" id="UP000265816">
    <property type="component" value="Unassembled WGS sequence"/>
</dbReference>
<dbReference type="NCBIfam" id="TIGR00733">
    <property type="entry name" value="OPT family oligopeptide transporter"/>
    <property type="match status" value="1"/>
</dbReference>
<keyword evidence="5 6" id="KW-0472">Membrane</keyword>
<feature type="transmembrane region" description="Helical" evidence="6">
    <location>
        <begin position="281"/>
        <end position="299"/>
    </location>
</feature>
<evidence type="ECO:0000313" key="8">
    <source>
        <dbReference type="Proteomes" id="UP000265816"/>
    </source>
</evidence>
<feature type="transmembrane region" description="Helical" evidence="6">
    <location>
        <begin position="98"/>
        <end position="115"/>
    </location>
</feature>